<accession>A0A0C9XHN7</accession>
<sequence>MDIRCPRHGTRARLFYFPLILPPTTLDSLSLLMRRPSQRCAITEMGAFHIAIGDVATI</sequence>
<dbReference type="EMBL" id="KN838700">
    <property type="protein sequence ID" value="KIJ97181.1"/>
    <property type="molecule type" value="Genomic_DNA"/>
</dbReference>
<gene>
    <name evidence="1" type="ORF">K443DRAFT_10094</name>
</gene>
<evidence type="ECO:0000313" key="1">
    <source>
        <dbReference type="EMBL" id="KIJ97181.1"/>
    </source>
</evidence>
<reference evidence="2" key="2">
    <citation type="submission" date="2015-01" db="EMBL/GenBank/DDBJ databases">
        <title>Evolutionary Origins and Diversification of the Mycorrhizal Mutualists.</title>
        <authorList>
            <consortium name="DOE Joint Genome Institute"/>
            <consortium name="Mycorrhizal Genomics Consortium"/>
            <person name="Kohler A."/>
            <person name="Kuo A."/>
            <person name="Nagy L.G."/>
            <person name="Floudas D."/>
            <person name="Copeland A."/>
            <person name="Barry K.W."/>
            <person name="Cichocki N."/>
            <person name="Veneault-Fourrey C."/>
            <person name="LaButti K."/>
            <person name="Lindquist E.A."/>
            <person name="Lipzen A."/>
            <person name="Lundell T."/>
            <person name="Morin E."/>
            <person name="Murat C."/>
            <person name="Riley R."/>
            <person name="Ohm R."/>
            <person name="Sun H."/>
            <person name="Tunlid A."/>
            <person name="Henrissat B."/>
            <person name="Grigoriev I.V."/>
            <person name="Hibbett D.S."/>
            <person name="Martin F."/>
        </authorList>
    </citation>
    <scope>NUCLEOTIDE SEQUENCE [LARGE SCALE GENOMIC DNA]</scope>
    <source>
        <strain evidence="2">LaAM-08-1</strain>
    </source>
</reference>
<protein>
    <submittedName>
        <fullName evidence="1">Uncharacterized protein</fullName>
    </submittedName>
</protein>
<reference evidence="1 2" key="1">
    <citation type="submission" date="2014-04" db="EMBL/GenBank/DDBJ databases">
        <authorList>
            <consortium name="DOE Joint Genome Institute"/>
            <person name="Kuo A."/>
            <person name="Kohler A."/>
            <person name="Nagy L.G."/>
            <person name="Floudas D."/>
            <person name="Copeland A."/>
            <person name="Barry K.W."/>
            <person name="Cichocki N."/>
            <person name="Veneault-Fourrey C."/>
            <person name="LaButti K."/>
            <person name="Lindquist E.A."/>
            <person name="Lipzen A."/>
            <person name="Lundell T."/>
            <person name="Morin E."/>
            <person name="Murat C."/>
            <person name="Sun H."/>
            <person name="Tunlid A."/>
            <person name="Henrissat B."/>
            <person name="Grigoriev I.V."/>
            <person name="Hibbett D.S."/>
            <person name="Martin F."/>
            <person name="Nordberg H.P."/>
            <person name="Cantor M.N."/>
            <person name="Hua S.X."/>
        </authorList>
    </citation>
    <scope>NUCLEOTIDE SEQUENCE [LARGE SCALE GENOMIC DNA]</scope>
    <source>
        <strain evidence="1 2">LaAM-08-1</strain>
    </source>
</reference>
<name>A0A0C9XHN7_9AGAR</name>
<dbReference type="Proteomes" id="UP000054477">
    <property type="component" value="Unassembled WGS sequence"/>
</dbReference>
<evidence type="ECO:0000313" key="2">
    <source>
        <dbReference type="Proteomes" id="UP000054477"/>
    </source>
</evidence>
<dbReference type="AlphaFoldDB" id="A0A0C9XHN7"/>
<dbReference type="HOGENOM" id="CLU_2979422_0_0_1"/>
<organism evidence="1 2">
    <name type="scientific">Laccaria amethystina LaAM-08-1</name>
    <dbReference type="NCBI Taxonomy" id="1095629"/>
    <lineage>
        <taxon>Eukaryota</taxon>
        <taxon>Fungi</taxon>
        <taxon>Dikarya</taxon>
        <taxon>Basidiomycota</taxon>
        <taxon>Agaricomycotina</taxon>
        <taxon>Agaricomycetes</taxon>
        <taxon>Agaricomycetidae</taxon>
        <taxon>Agaricales</taxon>
        <taxon>Agaricineae</taxon>
        <taxon>Hydnangiaceae</taxon>
        <taxon>Laccaria</taxon>
    </lineage>
</organism>
<proteinExistence type="predicted"/>
<keyword evidence="2" id="KW-1185">Reference proteome</keyword>